<dbReference type="AlphaFoldDB" id="A0A8J2KWL1"/>
<comment type="caution">
    <text evidence="1">The sequence shown here is derived from an EMBL/GenBank/DDBJ whole genome shotgun (WGS) entry which is preliminary data.</text>
</comment>
<name>A0A8J2KWL1_9HEXA</name>
<dbReference type="Proteomes" id="UP000708208">
    <property type="component" value="Unassembled WGS sequence"/>
</dbReference>
<organism evidence="1 2">
    <name type="scientific">Allacma fusca</name>
    <dbReference type="NCBI Taxonomy" id="39272"/>
    <lineage>
        <taxon>Eukaryota</taxon>
        <taxon>Metazoa</taxon>
        <taxon>Ecdysozoa</taxon>
        <taxon>Arthropoda</taxon>
        <taxon>Hexapoda</taxon>
        <taxon>Collembola</taxon>
        <taxon>Symphypleona</taxon>
        <taxon>Sminthuridae</taxon>
        <taxon>Allacma</taxon>
    </lineage>
</organism>
<accession>A0A8J2KWL1</accession>
<feature type="non-terminal residue" evidence="1">
    <location>
        <position position="1"/>
    </location>
</feature>
<keyword evidence="2" id="KW-1185">Reference proteome</keyword>
<evidence type="ECO:0000313" key="2">
    <source>
        <dbReference type="Proteomes" id="UP000708208"/>
    </source>
</evidence>
<gene>
    <name evidence="1" type="ORF">AFUS01_LOCUS31590</name>
</gene>
<dbReference type="EMBL" id="CAJVCH010504539">
    <property type="protein sequence ID" value="CAG7821241.1"/>
    <property type="molecule type" value="Genomic_DNA"/>
</dbReference>
<protein>
    <submittedName>
        <fullName evidence="1">Uncharacterized protein</fullName>
    </submittedName>
</protein>
<reference evidence="1" key="1">
    <citation type="submission" date="2021-06" db="EMBL/GenBank/DDBJ databases">
        <authorList>
            <person name="Hodson N. C."/>
            <person name="Mongue J. A."/>
            <person name="Jaron S. K."/>
        </authorList>
    </citation>
    <scope>NUCLEOTIDE SEQUENCE</scope>
</reference>
<proteinExistence type="predicted"/>
<sequence length="57" mass="6669">KSLKEGHSIWTSLVSQYLFKQFVQALNEILNQILGSEVLQNNRCFELLAKKSTFYDF</sequence>
<evidence type="ECO:0000313" key="1">
    <source>
        <dbReference type="EMBL" id="CAG7821241.1"/>
    </source>
</evidence>